<dbReference type="GO" id="GO:0005576">
    <property type="term" value="C:extracellular region"/>
    <property type="evidence" value="ECO:0007669"/>
    <property type="project" value="TreeGrafter"/>
</dbReference>
<keyword evidence="4 12" id="KW-0336">GPI-anchor</keyword>
<dbReference type="GO" id="GO:0098552">
    <property type="term" value="C:side of membrane"/>
    <property type="evidence" value="ECO:0007669"/>
    <property type="project" value="UniProtKB-KW"/>
</dbReference>
<dbReference type="PANTHER" id="PTHR10822:SF25">
    <property type="entry name" value="GLYPICAN-4"/>
    <property type="match status" value="1"/>
</dbReference>
<dbReference type="Proteomes" id="UP000770717">
    <property type="component" value="Unassembled WGS sequence"/>
</dbReference>
<dbReference type="GO" id="GO:0005886">
    <property type="term" value="C:plasma membrane"/>
    <property type="evidence" value="ECO:0007669"/>
    <property type="project" value="UniProtKB-SubCell"/>
</dbReference>
<accession>A0A8J6F122</accession>
<gene>
    <name evidence="15" type="ORF">GDO78_013404</name>
</gene>
<dbReference type="GO" id="GO:0016477">
    <property type="term" value="P:cell migration"/>
    <property type="evidence" value="ECO:0007669"/>
    <property type="project" value="TreeGrafter"/>
</dbReference>
<dbReference type="PANTHER" id="PTHR10822">
    <property type="entry name" value="GLYPICAN"/>
    <property type="match status" value="1"/>
</dbReference>
<name>A0A8J6F122_ELECQ</name>
<keyword evidence="16" id="KW-1185">Reference proteome</keyword>
<evidence type="ECO:0000256" key="3">
    <source>
        <dbReference type="ARBA" id="ARBA00022475"/>
    </source>
</evidence>
<dbReference type="GO" id="GO:0009966">
    <property type="term" value="P:regulation of signal transduction"/>
    <property type="evidence" value="ECO:0007669"/>
    <property type="project" value="InterPro"/>
</dbReference>
<evidence type="ECO:0000256" key="14">
    <source>
        <dbReference type="SAM" id="SignalP"/>
    </source>
</evidence>
<comment type="function">
    <text evidence="12">Cell surface proteoglycan.</text>
</comment>
<evidence type="ECO:0000313" key="15">
    <source>
        <dbReference type="EMBL" id="KAG9478376.1"/>
    </source>
</evidence>
<dbReference type="OrthoDB" id="10010764at2759"/>
<keyword evidence="3" id="KW-1003">Cell membrane</keyword>
<organism evidence="15 16">
    <name type="scientific">Eleutherodactylus coqui</name>
    <name type="common">Puerto Rican coqui</name>
    <dbReference type="NCBI Taxonomy" id="57060"/>
    <lineage>
        <taxon>Eukaryota</taxon>
        <taxon>Metazoa</taxon>
        <taxon>Chordata</taxon>
        <taxon>Craniata</taxon>
        <taxon>Vertebrata</taxon>
        <taxon>Euteleostomi</taxon>
        <taxon>Amphibia</taxon>
        <taxon>Batrachia</taxon>
        <taxon>Anura</taxon>
        <taxon>Neobatrachia</taxon>
        <taxon>Hyloidea</taxon>
        <taxon>Eleutherodactylidae</taxon>
        <taxon>Eleutherodactylinae</taxon>
        <taxon>Eleutherodactylus</taxon>
        <taxon>Eleutherodactylus</taxon>
    </lineage>
</organism>
<dbReference type="PROSITE" id="PS01207">
    <property type="entry name" value="GLYPICAN"/>
    <property type="match status" value="1"/>
</dbReference>
<dbReference type="EMBL" id="WNTK01000009">
    <property type="protein sequence ID" value="KAG9478376.1"/>
    <property type="molecule type" value="Genomic_DNA"/>
</dbReference>
<evidence type="ECO:0000256" key="2">
    <source>
        <dbReference type="ARBA" id="ARBA00010260"/>
    </source>
</evidence>
<dbReference type="InterPro" id="IPR019803">
    <property type="entry name" value="Glypican_CS"/>
</dbReference>
<feature type="chain" id="PRO_5035274445" description="Glypican-4" evidence="14">
    <location>
        <begin position="26"/>
        <end position="567"/>
    </location>
</feature>
<dbReference type="GO" id="GO:0009986">
    <property type="term" value="C:cell surface"/>
    <property type="evidence" value="ECO:0007669"/>
    <property type="project" value="TreeGrafter"/>
</dbReference>
<keyword evidence="8" id="KW-0325">Glycoprotein</keyword>
<evidence type="ECO:0000256" key="6">
    <source>
        <dbReference type="ARBA" id="ARBA00022974"/>
    </source>
</evidence>
<keyword evidence="6 12" id="KW-0654">Proteoglycan</keyword>
<reference evidence="15" key="1">
    <citation type="thesis" date="2020" institute="ProQuest LLC" country="789 East Eisenhower Parkway, Ann Arbor, MI, USA">
        <title>Comparative Genomics and Chromosome Evolution.</title>
        <authorList>
            <person name="Mudd A.B."/>
        </authorList>
    </citation>
    <scope>NUCLEOTIDE SEQUENCE</scope>
    <source>
        <strain evidence="15">HN-11 Male</strain>
        <tissue evidence="15">Kidney and liver</tissue>
    </source>
</reference>
<comment type="similarity">
    <text evidence="2 11">Belongs to the glypican family.</text>
</comment>
<evidence type="ECO:0000313" key="16">
    <source>
        <dbReference type="Proteomes" id="UP000770717"/>
    </source>
</evidence>
<evidence type="ECO:0000256" key="13">
    <source>
        <dbReference type="SAM" id="MobiDB-lite"/>
    </source>
</evidence>
<evidence type="ECO:0008006" key="17">
    <source>
        <dbReference type="Google" id="ProtNLM"/>
    </source>
</evidence>
<evidence type="ECO:0000256" key="11">
    <source>
        <dbReference type="RuleBase" id="RU003518"/>
    </source>
</evidence>
<dbReference type="Pfam" id="PF01153">
    <property type="entry name" value="Glypican"/>
    <property type="match status" value="1"/>
</dbReference>
<evidence type="ECO:0000256" key="10">
    <source>
        <dbReference type="ARBA" id="ARBA00023288"/>
    </source>
</evidence>
<evidence type="ECO:0000256" key="9">
    <source>
        <dbReference type="ARBA" id="ARBA00023207"/>
    </source>
</evidence>
<dbReference type="AlphaFoldDB" id="A0A8J6F122"/>
<dbReference type="GO" id="GO:1905475">
    <property type="term" value="P:regulation of protein localization to membrane"/>
    <property type="evidence" value="ECO:0007669"/>
    <property type="project" value="TreeGrafter"/>
</dbReference>
<keyword evidence="9 12" id="KW-0357">Heparan sulfate</keyword>
<comment type="caution">
    <text evidence="15">The sequence shown here is derived from an EMBL/GenBank/DDBJ whole genome shotgun (WGS) entry which is preliminary data.</text>
</comment>
<keyword evidence="7 12" id="KW-0472">Membrane</keyword>
<sequence>MLWISCSPLLLLVCTLALCSLTALADKTKSCMEVRKVYESKGFNLNDAPVHEINGDHLKVCSQGHTCCSQAMEEKYSQQSKHDFKAAVTEPCSTLQNIFSSRYSKFDEFFKELLKNAETSLNDMFVRTYGRLYMQNSELFKDFFVELRKYYIGGNVILEDMLNEFWARLLERMFPLLNPQYQFTDEYLECVSKYIDQLKPFGDVPRKLKLQVTRAFVAARTFAQGLAMARDVINKVSMVNPTPQCVRAMMKMMYCPYCRGLVTVKPCNKYCLNVLGGCLANPGDLDADWNNFIDSMLLVAERLEGPFNIETVMDPIDVKISEAIMNMQENSSPVSQKVFQGCGQPKPLPPNTNTRVSRSISDSNINHRFRSYSPEERPTTAAGTSLDRLVSDVKQKLKAAKRFWSSLPNNICKNNWTSGVNEDECWNGSDKSRYMYAVMANGLENQVNNPDVHVDTTNPDIVIRHQKMALRTMTNRMKNAYNGNDINFIDSDGSSGEEGSGSGGCDPQSSTKCPDDFVIRTTEDLDKTKQKDKISDKTVKTGSGAHSSTASFTVLLPSIILLVRLWR</sequence>
<protein>
    <recommendedName>
        <fullName evidence="17">Glypican-4</fullName>
    </recommendedName>
</protein>
<feature type="compositionally biased region" description="Basic and acidic residues" evidence="13">
    <location>
        <begin position="513"/>
        <end position="539"/>
    </location>
</feature>
<evidence type="ECO:0000256" key="1">
    <source>
        <dbReference type="ARBA" id="ARBA00004609"/>
    </source>
</evidence>
<dbReference type="InterPro" id="IPR001863">
    <property type="entry name" value="Glypican"/>
</dbReference>
<evidence type="ECO:0000256" key="4">
    <source>
        <dbReference type="ARBA" id="ARBA00022622"/>
    </source>
</evidence>
<evidence type="ECO:0000256" key="7">
    <source>
        <dbReference type="ARBA" id="ARBA00023136"/>
    </source>
</evidence>
<feature type="region of interest" description="Disordered" evidence="13">
    <location>
        <begin position="488"/>
        <end position="546"/>
    </location>
</feature>
<dbReference type="GO" id="GO:0045202">
    <property type="term" value="C:synapse"/>
    <property type="evidence" value="ECO:0007669"/>
    <property type="project" value="TreeGrafter"/>
</dbReference>
<comment type="subcellular location">
    <subcellularLocation>
        <location evidence="1 12">Cell membrane</location>
        <topology evidence="1 12">Lipid-anchor</topology>
        <topology evidence="1 12">GPI-anchor</topology>
    </subcellularLocation>
</comment>
<feature type="signal peptide" evidence="14">
    <location>
        <begin position="1"/>
        <end position="25"/>
    </location>
</feature>
<keyword evidence="10 12" id="KW-0449">Lipoprotein</keyword>
<evidence type="ECO:0000256" key="12">
    <source>
        <dbReference type="RuleBase" id="RU003519"/>
    </source>
</evidence>
<evidence type="ECO:0000256" key="8">
    <source>
        <dbReference type="ARBA" id="ARBA00023180"/>
    </source>
</evidence>
<evidence type="ECO:0000256" key="5">
    <source>
        <dbReference type="ARBA" id="ARBA00022729"/>
    </source>
</evidence>
<proteinExistence type="inferred from homology"/>
<keyword evidence="5 14" id="KW-0732">Signal</keyword>